<dbReference type="InterPro" id="IPR050988">
    <property type="entry name" value="Mannitol_DH/Oxidoreductase"/>
</dbReference>
<dbReference type="InterPro" id="IPR000669">
    <property type="entry name" value="Mannitol_DH"/>
</dbReference>
<evidence type="ECO:0000313" key="6">
    <source>
        <dbReference type="Proteomes" id="UP001220964"/>
    </source>
</evidence>
<dbReference type="Proteomes" id="UP001220964">
    <property type="component" value="Unassembled WGS sequence"/>
</dbReference>
<evidence type="ECO:0000313" key="5">
    <source>
        <dbReference type="EMBL" id="MDF0599699.1"/>
    </source>
</evidence>
<dbReference type="PANTHER" id="PTHR43362:SF1">
    <property type="entry name" value="MANNITOL DEHYDROGENASE 2-RELATED"/>
    <property type="match status" value="1"/>
</dbReference>
<evidence type="ECO:0000259" key="3">
    <source>
        <dbReference type="Pfam" id="PF01232"/>
    </source>
</evidence>
<dbReference type="GO" id="GO:0016616">
    <property type="term" value="F:oxidoreductase activity, acting on the CH-OH group of donors, NAD or NADP as acceptor"/>
    <property type="evidence" value="ECO:0007669"/>
    <property type="project" value="TreeGrafter"/>
</dbReference>
<dbReference type="GO" id="GO:0019594">
    <property type="term" value="P:mannitol metabolic process"/>
    <property type="evidence" value="ECO:0007669"/>
    <property type="project" value="InterPro"/>
</dbReference>
<keyword evidence="6" id="KW-1185">Reference proteome</keyword>
<dbReference type="PANTHER" id="PTHR43362">
    <property type="entry name" value="MANNITOL DEHYDROGENASE DSF1-RELATED"/>
    <property type="match status" value="1"/>
</dbReference>
<keyword evidence="2" id="KW-0520">NAD</keyword>
<dbReference type="Gene3D" id="3.40.50.720">
    <property type="entry name" value="NAD(P)-binding Rossmann-like Domain"/>
    <property type="match status" value="1"/>
</dbReference>
<dbReference type="InterPro" id="IPR023027">
    <property type="entry name" value="Mannitol_DH_CS"/>
</dbReference>
<dbReference type="Gene3D" id="1.10.1040.10">
    <property type="entry name" value="N-(1-d-carboxylethyl)-l-norvaline Dehydrogenase, domain 2"/>
    <property type="match status" value="1"/>
</dbReference>
<feature type="domain" description="Mannitol dehydrogenase N-terminal" evidence="3">
    <location>
        <begin position="28"/>
        <end position="274"/>
    </location>
</feature>
<dbReference type="InterPro" id="IPR013131">
    <property type="entry name" value="Mannitol_DH_N"/>
</dbReference>
<gene>
    <name evidence="5" type="ORF">P1J78_03035</name>
</gene>
<dbReference type="Pfam" id="PF01232">
    <property type="entry name" value="Mannitol_dh"/>
    <property type="match status" value="1"/>
</dbReference>
<dbReference type="Pfam" id="PF08125">
    <property type="entry name" value="Mannitol_dh_C"/>
    <property type="match status" value="1"/>
</dbReference>
<comment type="caution">
    <text evidence="5">The sequence shown here is derived from an EMBL/GenBank/DDBJ whole genome shotgun (WGS) entry which is preliminary data.</text>
</comment>
<reference evidence="5" key="1">
    <citation type="submission" date="2023-03" db="EMBL/GenBank/DDBJ databases">
        <title>Multiphase analysis and comparison of six strains from genera Psychromarinibacter, Lutimaribacter, and Maritimibacter, including a novel species: Psychromarinibacter sediminicola sp. nov.</title>
        <authorList>
            <person name="Wang Y.-H."/>
            <person name="Ye M.-Q."/>
            <person name="Du Z.-J."/>
        </authorList>
    </citation>
    <scope>NUCLEOTIDE SEQUENCE</scope>
    <source>
        <strain evidence="5">C21-152</strain>
    </source>
</reference>
<evidence type="ECO:0000256" key="1">
    <source>
        <dbReference type="ARBA" id="ARBA00023002"/>
    </source>
</evidence>
<accession>A0AAE3NQA2</accession>
<dbReference type="SUPFAM" id="SSF48179">
    <property type="entry name" value="6-phosphogluconate dehydrogenase C-terminal domain-like"/>
    <property type="match status" value="1"/>
</dbReference>
<evidence type="ECO:0000256" key="2">
    <source>
        <dbReference type="ARBA" id="ARBA00023027"/>
    </source>
</evidence>
<organism evidence="5 6">
    <name type="scientific">Psychromarinibacter sediminicola</name>
    <dbReference type="NCBI Taxonomy" id="3033385"/>
    <lineage>
        <taxon>Bacteria</taxon>
        <taxon>Pseudomonadati</taxon>
        <taxon>Pseudomonadota</taxon>
        <taxon>Alphaproteobacteria</taxon>
        <taxon>Rhodobacterales</taxon>
        <taxon>Paracoccaceae</taxon>
        <taxon>Psychromarinibacter</taxon>
    </lineage>
</organism>
<name>A0AAE3NQA2_9RHOB</name>
<feature type="domain" description="Mannitol dehydrogenase C-terminal" evidence="4">
    <location>
        <begin position="283"/>
        <end position="469"/>
    </location>
</feature>
<dbReference type="AlphaFoldDB" id="A0AAE3NQA2"/>
<dbReference type="SUPFAM" id="SSF51735">
    <property type="entry name" value="NAD(P)-binding Rossmann-fold domains"/>
    <property type="match status" value="1"/>
</dbReference>
<dbReference type="InterPro" id="IPR013118">
    <property type="entry name" value="Mannitol_DH_C"/>
</dbReference>
<dbReference type="RefSeq" id="WP_275565848.1">
    <property type="nucleotide sequence ID" value="NZ_JARGYC010000005.1"/>
</dbReference>
<dbReference type="EMBL" id="JARGYC010000005">
    <property type="protein sequence ID" value="MDF0599699.1"/>
    <property type="molecule type" value="Genomic_DNA"/>
</dbReference>
<dbReference type="InterPro" id="IPR008927">
    <property type="entry name" value="6-PGluconate_DH-like_C_sf"/>
</dbReference>
<protein>
    <submittedName>
        <fullName evidence="5">Mannitol dehydrogenase family protein</fullName>
    </submittedName>
</protein>
<keyword evidence="1" id="KW-0560">Oxidoreductase</keyword>
<dbReference type="InterPro" id="IPR013328">
    <property type="entry name" value="6PGD_dom2"/>
</dbReference>
<proteinExistence type="predicted"/>
<dbReference type="InterPro" id="IPR036291">
    <property type="entry name" value="NAD(P)-bd_dom_sf"/>
</dbReference>
<dbReference type="PROSITE" id="PS00974">
    <property type="entry name" value="MANNITOL_DHGENASE"/>
    <property type="match status" value="1"/>
</dbReference>
<evidence type="ECO:0000259" key="4">
    <source>
        <dbReference type="Pfam" id="PF08125"/>
    </source>
</evidence>
<dbReference type="PRINTS" id="PR00084">
    <property type="entry name" value="MTLDHDRGNASE"/>
</dbReference>
<sequence>MSNRLHSPDDLPADVARPAYRPADHAPGIVHIGLGAFHKAHQAVYTDDALAAAGGDWRIVGVSLRSPTPAEELRPQACLYTTIERSADGSHARVIGSLADALCLGTDRDAVRDALCAPATRIVSLTVTEKGYGIDRASGGADPGHPAIAADLADPGTPRGVAGLLVWALGQRRTSGTPPFTVLCCDNLPENGRLLRSLLIDFARRAAPDLADFIASDVAFPATMVDRITPARGPGTLQLARDLTGHDDRAAVECEAFRQWVIEDRFPTGRPAWEAGGALFVADVRPFEEMKLRMLNGTHSMLAYAGFLAGHTHVRDVMKDPVLATLVRRHLAAAAATLDDLPGVDLGTYAEDLARRFANPHLAHETYQIAMDGSEKMPQRIFAPAQDALRRGQSVEPFAFATAAWMRYVLGRTDTGEYYDLRDPLSAALRPEGDGPASAEDVVQHLYGIEGLIPAALQAHPEWTAEVLKHLGNMVSLGMTQAIADAAKQAETERPAQRRG</sequence>